<dbReference type="GO" id="GO:0042254">
    <property type="term" value="P:ribosome biogenesis"/>
    <property type="evidence" value="ECO:0007669"/>
    <property type="project" value="TreeGrafter"/>
</dbReference>
<dbReference type="PANTHER" id="PTHR15682">
    <property type="entry name" value="UNHEALTHY RIBOSOME BIOGENESIS PROTEIN 2 HOMOLOG"/>
    <property type="match status" value="1"/>
</dbReference>
<dbReference type="FunCoup" id="A0A6J2V9X5">
    <property type="interactions" value="1102"/>
</dbReference>
<name>A0A6J2V9X5_CHACN</name>
<reference evidence="3" key="1">
    <citation type="submission" date="2025-08" db="UniProtKB">
        <authorList>
            <consortium name="RefSeq"/>
        </authorList>
    </citation>
    <scope>IDENTIFICATION</scope>
</reference>
<dbReference type="PANTHER" id="PTHR15682:SF2">
    <property type="entry name" value="UNHEALTHY RIBOSOME BIOGENESIS PROTEIN 2 HOMOLOG"/>
    <property type="match status" value="1"/>
</dbReference>
<dbReference type="InterPro" id="IPR052609">
    <property type="entry name" value="Ribosome_Biogenesis_Reg"/>
</dbReference>
<evidence type="ECO:0000313" key="3">
    <source>
        <dbReference type="RefSeq" id="XP_030628707.1"/>
    </source>
</evidence>
<dbReference type="GeneID" id="115810824"/>
<dbReference type="Proteomes" id="UP000504632">
    <property type="component" value="Chromosome 4"/>
</dbReference>
<dbReference type="RefSeq" id="XP_030628707.1">
    <property type="nucleotide sequence ID" value="XM_030772847.1"/>
</dbReference>
<dbReference type="GO" id="GO:0005730">
    <property type="term" value="C:nucleolus"/>
    <property type="evidence" value="ECO:0007669"/>
    <property type="project" value="TreeGrafter"/>
</dbReference>
<sequence length="1528" mass="170323">MAAIYSGIHLKLKNPRTPWTDKLKLARFAWLSTQCLLPNKEQVLLDWTSHALTGYYSKKVDLPLEIVEGLWTYLDDILHSRKLNTVLSQGKTVRLGVAQVVSDRILECTLGTSSVSFLTILSCCHGILTSPVLSVTYTAKYELLVELVARLCGLACSKLDQQSTGEPLESKVLEVLLLALSTYLTVQRQQTNANRVFAQVTGHLLQPLCLLRHLLNTRVCTGGDGMHIQQHLAREIRSKVDAILLPALFLPDHLQSYKEELLSSKEESGSKNPEKNPAGKGLLCPVNTILTKLCPQGCGEDTLYYAVKSNSLPLLFKFALDSFCKEGDNKLLCFHLMTKLISALDFTDELSVKTSFSESNWSLALLALENILNSCLLGDIYNVAADRIHHGEVQLMFYRKVAQLLFSNAQTDVPAWYRCLKALLTLNHLILEPDLDELLSIVWVDADCVELQVGKARESLVSAVIQTYTKLRQLPRLFEELLDVVCRPAADELRQNLLSEDIQKSLNQCLLDHPPSQSLEICRLILERMQNDLIPFMGEKRNDIALKLFSLSVLLHVVLFGLKTLDNSSPVPIVRQTQNLMKEILAVTVPSLQLLDQNISAHGLWGEKIQEVSLLLVHTWAELDTLFQMYCSKYQSPVDPNVGDVDILFSTLVTKFFQNDQSSKVCSPMSKLLQERLVLHRMKKILVKNGNISDSVMLNHLREAAQFIIGKEEPSITLNCNHLWDVQLSSVDSDTYPVAHWFLVTSNLPLIAPYLGEEDVSYLSECFLNSLLQNDSANDTEKHGLSISLISKHMLESIVLCELPLVYSGVVKGVTKKIIGVVCTAKIEEMIPSVLKSCDEISDTSGKKQGTVIDDSSRDNEAPAAWKRLKAIAQEIMKCVEGCNFLFLTEKQVDGLLDLLKITDLLIPQAMLQEDYFELFLVLYFMAVCIRCDRGLEISKTIGLLRELFNLMASLLGKTSHSILKVEHGSNLLEAAVTSLSSLISEGHLPTLEDSAHSTFLQSVQNFIQCLLQTIVHRKSSVSLNLEKFTSFMAEHKIVNGELSSCSDKPHAGTPFSVQLYLSILSTLSHVMCSALGKNKQLDVTLTHLLEKIASVMGPTIQDVVMGQTGCVLSQSFSVNIMTGMVRTDLKKTDYQETESSEGAAKQQLCHVGLYRSFKEQILMDLCSSAHPMDVVISSVNYLSAYIAAAEKNKEQDLGDLKLEILQSIHKLLSGSWLSVSEVRELEGPVKNSLAQLMINISQEQFLVLLLTLRDGLVTPKITEGHHKDVLSTVILTKLLATCLLPEPCAKTFWLIAPQIISALVFIVKESSRMIPLTCALTVPTLDALTTLLRQGESLLSNSHHVVLVLGALQLVPLENQSVEDYHSAFEAIHEALFAIIQCHPQVMLKAAPSFLNCFYRLVTSIMHEGRQRGEAERGGDGEMLLKCARLVERMYSHIATTAEGFTVLSSFMVAQYVSELQRVTLQPDVKAHLTEGIYQILDLCVEQDVKFLNTTLQAGVKEVFHELLSSYKHYHKAQRQGEEKYTS</sequence>
<protein>
    <submittedName>
        <fullName evidence="3">Unhealthy ribosome biogenesis protein 2 homolog</fullName>
    </submittedName>
</protein>
<dbReference type="Pfam" id="PF10441">
    <property type="entry name" value="Urb2"/>
    <property type="match status" value="1"/>
</dbReference>
<keyword evidence="2" id="KW-1185">Reference proteome</keyword>
<proteinExistence type="predicted"/>
<dbReference type="CTD" id="9816"/>
<dbReference type="InterPro" id="IPR018849">
    <property type="entry name" value="Urb2/Npa2_C"/>
</dbReference>
<evidence type="ECO:0000313" key="2">
    <source>
        <dbReference type="Proteomes" id="UP000504632"/>
    </source>
</evidence>
<feature type="domain" description="Nucleolar 27S pre-rRNA processing Urb2/Npa2 C-terminal" evidence="1">
    <location>
        <begin position="1325"/>
        <end position="1519"/>
    </location>
</feature>
<accession>A0A6J2V9X5</accession>
<dbReference type="InParanoid" id="A0A6J2V9X5"/>
<organism evidence="2 3">
    <name type="scientific">Chanos chanos</name>
    <name type="common">Milkfish</name>
    <name type="synonym">Mugil chanos</name>
    <dbReference type="NCBI Taxonomy" id="29144"/>
    <lineage>
        <taxon>Eukaryota</taxon>
        <taxon>Metazoa</taxon>
        <taxon>Chordata</taxon>
        <taxon>Craniata</taxon>
        <taxon>Vertebrata</taxon>
        <taxon>Euteleostomi</taxon>
        <taxon>Actinopterygii</taxon>
        <taxon>Neopterygii</taxon>
        <taxon>Teleostei</taxon>
        <taxon>Ostariophysi</taxon>
        <taxon>Gonorynchiformes</taxon>
        <taxon>Chanidae</taxon>
        <taxon>Chanos</taxon>
    </lineage>
</organism>
<gene>
    <name evidence="3" type="primary">urb2</name>
</gene>
<dbReference type="OrthoDB" id="160374at2759"/>
<evidence type="ECO:0000259" key="1">
    <source>
        <dbReference type="Pfam" id="PF10441"/>
    </source>
</evidence>